<dbReference type="AlphaFoldDB" id="A0A9N9JV99"/>
<name>A0A9N9JV99_9GLOM</name>
<dbReference type="OrthoDB" id="2311577at2759"/>
<proteinExistence type="predicted"/>
<reference evidence="2" key="1">
    <citation type="submission" date="2021-06" db="EMBL/GenBank/DDBJ databases">
        <authorList>
            <person name="Kallberg Y."/>
            <person name="Tangrot J."/>
            <person name="Rosling A."/>
        </authorList>
    </citation>
    <scope>NUCLEOTIDE SEQUENCE</scope>
    <source>
        <strain evidence="2">IN212</strain>
    </source>
</reference>
<comment type="caution">
    <text evidence="2">The sequence shown here is derived from an EMBL/GenBank/DDBJ whole genome shotgun (WGS) entry which is preliminary data.</text>
</comment>
<gene>
    <name evidence="2" type="ORF">RFULGI_LOCUS17205</name>
</gene>
<evidence type="ECO:0000313" key="2">
    <source>
        <dbReference type="EMBL" id="CAG8795669.1"/>
    </source>
</evidence>
<evidence type="ECO:0000256" key="1">
    <source>
        <dbReference type="SAM" id="MobiDB-lite"/>
    </source>
</evidence>
<feature type="non-terminal residue" evidence="2">
    <location>
        <position position="158"/>
    </location>
</feature>
<sequence length="158" mass="18459">YHDILDANNRQVNVHQNQISGWIYGKCRTRLSVENLNAIAQLHSYYIANNKSELSFYEIGKSVEDIQQILTEADLYEDIEEITFEQVIANVDLDMIDNDDNSIAFEEDIVLEETLNLSELQFLPEESEQNEIESNNDMSQDLDDNWLIDFEKEDDYDP</sequence>
<feature type="non-terminal residue" evidence="2">
    <location>
        <position position="1"/>
    </location>
</feature>
<feature type="compositionally biased region" description="Acidic residues" evidence="1">
    <location>
        <begin position="140"/>
        <end position="158"/>
    </location>
</feature>
<evidence type="ECO:0000313" key="3">
    <source>
        <dbReference type="Proteomes" id="UP000789396"/>
    </source>
</evidence>
<protein>
    <submittedName>
        <fullName evidence="2">16852_t:CDS:1</fullName>
    </submittedName>
</protein>
<dbReference type="EMBL" id="CAJVPZ010065878">
    <property type="protein sequence ID" value="CAG8795669.1"/>
    <property type="molecule type" value="Genomic_DNA"/>
</dbReference>
<keyword evidence="3" id="KW-1185">Reference proteome</keyword>
<accession>A0A9N9JV99</accession>
<organism evidence="2 3">
    <name type="scientific">Racocetra fulgida</name>
    <dbReference type="NCBI Taxonomy" id="60492"/>
    <lineage>
        <taxon>Eukaryota</taxon>
        <taxon>Fungi</taxon>
        <taxon>Fungi incertae sedis</taxon>
        <taxon>Mucoromycota</taxon>
        <taxon>Glomeromycotina</taxon>
        <taxon>Glomeromycetes</taxon>
        <taxon>Diversisporales</taxon>
        <taxon>Gigasporaceae</taxon>
        <taxon>Racocetra</taxon>
    </lineage>
</organism>
<dbReference type="Proteomes" id="UP000789396">
    <property type="component" value="Unassembled WGS sequence"/>
</dbReference>
<feature type="region of interest" description="Disordered" evidence="1">
    <location>
        <begin position="125"/>
        <end position="158"/>
    </location>
</feature>